<sequence length="90" mass="9672">MGMEFPIDQVTSGHCDGVGSRSRAGYGHGIGDSDTQPRCAGFSHALMIRATRSSASAFVIRPSARSLITSLISSCMFIPRVEPESEQLQR</sequence>
<reference evidence="1" key="1">
    <citation type="journal article" date="2015" name="Nature">
        <title>Complex archaea that bridge the gap between prokaryotes and eukaryotes.</title>
        <authorList>
            <person name="Spang A."/>
            <person name="Saw J.H."/>
            <person name="Jorgensen S.L."/>
            <person name="Zaremba-Niedzwiedzka K."/>
            <person name="Martijn J."/>
            <person name="Lind A.E."/>
            <person name="van Eijk R."/>
            <person name="Schleper C."/>
            <person name="Guy L."/>
            <person name="Ettema T.J."/>
        </authorList>
    </citation>
    <scope>NUCLEOTIDE SEQUENCE</scope>
</reference>
<feature type="non-terminal residue" evidence="1">
    <location>
        <position position="90"/>
    </location>
</feature>
<dbReference type="AlphaFoldDB" id="A0A0F9AJQ0"/>
<dbReference type="EMBL" id="LAZR01045578">
    <property type="protein sequence ID" value="KKK98530.1"/>
    <property type="molecule type" value="Genomic_DNA"/>
</dbReference>
<proteinExistence type="predicted"/>
<comment type="caution">
    <text evidence="1">The sequence shown here is derived from an EMBL/GenBank/DDBJ whole genome shotgun (WGS) entry which is preliminary data.</text>
</comment>
<evidence type="ECO:0000313" key="1">
    <source>
        <dbReference type="EMBL" id="KKK98530.1"/>
    </source>
</evidence>
<name>A0A0F9AJQ0_9ZZZZ</name>
<protein>
    <submittedName>
        <fullName evidence="1">Uncharacterized protein</fullName>
    </submittedName>
</protein>
<organism evidence="1">
    <name type="scientific">marine sediment metagenome</name>
    <dbReference type="NCBI Taxonomy" id="412755"/>
    <lineage>
        <taxon>unclassified sequences</taxon>
        <taxon>metagenomes</taxon>
        <taxon>ecological metagenomes</taxon>
    </lineage>
</organism>
<gene>
    <name evidence="1" type="ORF">LCGC14_2641800</name>
</gene>
<accession>A0A0F9AJQ0</accession>